<dbReference type="OrthoDB" id="1014694at2"/>
<evidence type="ECO:0000313" key="3">
    <source>
        <dbReference type="EMBL" id="RZS66677.1"/>
    </source>
</evidence>
<evidence type="ECO:0000256" key="1">
    <source>
        <dbReference type="SAM" id="SignalP"/>
    </source>
</evidence>
<keyword evidence="1" id="KW-0732">Signal</keyword>
<dbReference type="RefSeq" id="WP_068371111.1">
    <property type="nucleotide sequence ID" value="NZ_CBCSEB010000018.1"/>
</dbReference>
<feature type="chain" id="PRO_5036007464" evidence="1">
    <location>
        <begin position="20"/>
        <end position="220"/>
    </location>
</feature>
<dbReference type="EMBL" id="LBNE01000006">
    <property type="protein sequence ID" value="KKO71529.1"/>
    <property type="molecule type" value="Genomic_DNA"/>
</dbReference>
<dbReference type="STRING" id="206506.AAV32_09990"/>
<dbReference type="Gene3D" id="3.40.50.10610">
    <property type="entry name" value="ABC-type transport auxiliary lipoprotein component"/>
    <property type="match status" value="1"/>
</dbReference>
<dbReference type="GeneID" id="99725269"/>
<dbReference type="PROSITE" id="PS51257">
    <property type="entry name" value="PROKAR_LIPOPROTEIN"/>
    <property type="match status" value="1"/>
</dbReference>
<evidence type="ECO:0000313" key="4">
    <source>
        <dbReference type="Proteomes" id="UP000078084"/>
    </source>
</evidence>
<organism evidence="2 4">
    <name type="scientific">Kerstersia gyiorum</name>
    <dbReference type="NCBI Taxonomy" id="206506"/>
    <lineage>
        <taxon>Bacteria</taxon>
        <taxon>Pseudomonadati</taxon>
        <taxon>Pseudomonadota</taxon>
        <taxon>Betaproteobacteria</taxon>
        <taxon>Burkholderiales</taxon>
        <taxon>Alcaligenaceae</taxon>
        <taxon>Kerstersia</taxon>
    </lineage>
</organism>
<reference evidence="3 5" key="2">
    <citation type="submission" date="2019-02" db="EMBL/GenBank/DDBJ databases">
        <title>Genomic Encyclopedia of Type Strains, Phase IV (KMG-IV): sequencing the most valuable type-strain genomes for metagenomic binning, comparative biology and taxonomic classification.</title>
        <authorList>
            <person name="Goeker M."/>
        </authorList>
    </citation>
    <scope>NUCLEOTIDE SEQUENCE [LARGE SCALE GENOMIC DNA]</scope>
    <source>
        <strain evidence="3 5">DSM 16618</strain>
    </source>
</reference>
<accession>A0A171KRL2</accession>
<gene>
    <name evidence="2" type="ORF">AAV32_09990</name>
    <name evidence="3" type="ORF">EV679_2831</name>
</gene>
<name>A0A171KRL2_9BURK</name>
<dbReference type="EMBL" id="SGWZ01000005">
    <property type="protein sequence ID" value="RZS66677.1"/>
    <property type="molecule type" value="Genomic_DNA"/>
</dbReference>
<reference evidence="2 4" key="1">
    <citation type="submission" date="2015-04" db="EMBL/GenBank/DDBJ databases">
        <title>Genome sequence of Kerstersia gyiorum CG1.</title>
        <authorList>
            <person name="Greninger A.L."/>
            <person name="Kozyreva V."/>
            <person name="Chaturvedi V."/>
        </authorList>
    </citation>
    <scope>NUCLEOTIDE SEQUENCE [LARGE SCALE GENOMIC DNA]</scope>
    <source>
        <strain evidence="2 4">CG1</strain>
    </source>
</reference>
<comment type="caution">
    <text evidence="2">The sequence shown here is derived from an EMBL/GenBank/DDBJ whole genome shotgun (WGS) entry which is preliminary data.</text>
</comment>
<keyword evidence="4" id="KW-1185">Reference proteome</keyword>
<evidence type="ECO:0000313" key="2">
    <source>
        <dbReference type="EMBL" id="KKO71529.1"/>
    </source>
</evidence>
<dbReference type="Proteomes" id="UP000078084">
    <property type="component" value="Unassembled WGS sequence"/>
</dbReference>
<dbReference type="Pfam" id="PF05643">
    <property type="entry name" value="GNA1162-like"/>
    <property type="match status" value="1"/>
</dbReference>
<proteinExistence type="predicted"/>
<dbReference type="InterPro" id="IPR008517">
    <property type="entry name" value="GNA1162-like"/>
</dbReference>
<sequence length="220" mass="22917">MTIWKKCLGIGLLGVSVLASGCATPPASLDYTAFREARPRSVLVLPPLNDSLEVGAAEAVLAQVSYPLAESGYYVFPVAVVSEVLRQNGVLDAADARSVPADKLREIFGADTALFMDVKQYGTSYAVLSSASVVTLQARLVDLASGTELWSGAASASSAEQQSSGGGLLGALVTALVNQIIESASDYSYKMAGLADMRLLAAGRPNGLLYGPYSQRFGTD</sequence>
<dbReference type="AlphaFoldDB" id="A0A171KRL2"/>
<dbReference type="Proteomes" id="UP000292039">
    <property type="component" value="Unassembled WGS sequence"/>
</dbReference>
<feature type="signal peptide" evidence="1">
    <location>
        <begin position="1"/>
        <end position="19"/>
    </location>
</feature>
<keyword evidence="2" id="KW-0449">Lipoprotein</keyword>
<protein>
    <submittedName>
        <fullName evidence="2">Lipoprotein</fullName>
    </submittedName>
</protein>
<evidence type="ECO:0000313" key="5">
    <source>
        <dbReference type="Proteomes" id="UP000292039"/>
    </source>
</evidence>